<dbReference type="Pfam" id="PF02665">
    <property type="entry name" value="Nitrate_red_gam"/>
    <property type="match status" value="1"/>
</dbReference>
<feature type="transmembrane region" description="Helical" evidence="7">
    <location>
        <begin position="6"/>
        <end position="27"/>
    </location>
</feature>
<feature type="transmembrane region" description="Helical" evidence="7">
    <location>
        <begin position="113"/>
        <end position="133"/>
    </location>
</feature>
<evidence type="ECO:0000259" key="8">
    <source>
        <dbReference type="Pfam" id="PF02665"/>
    </source>
</evidence>
<accession>A0A3B1C5G1</accession>
<evidence type="ECO:0000313" key="9">
    <source>
        <dbReference type="EMBL" id="VAX19088.1"/>
    </source>
</evidence>
<evidence type="ECO:0000256" key="3">
    <source>
        <dbReference type="ARBA" id="ARBA00022692"/>
    </source>
</evidence>
<dbReference type="SUPFAM" id="SSF103501">
    <property type="entry name" value="Respiratory nitrate reductase 1 gamma chain"/>
    <property type="match status" value="1"/>
</dbReference>
<keyword evidence="2" id="KW-1003">Cell membrane</keyword>
<keyword evidence="5" id="KW-0560">Oxidoreductase</keyword>
<evidence type="ECO:0000256" key="4">
    <source>
        <dbReference type="ARBA" id="ARBA00022989"/>
    </source>
</evidence>
<evidence type="ECO:0000256" key="1">
    <source>
        <dbReference type="ARBA" id="ARBA00004651"/>
    </source>
</evidence>
<dbReference type="AlphaFoldDB" id="A0A3B1C5G1"/>
<dbReference type="EMBL" id="UOGE01000038">
    <property type="protein sequence ID" value="VAX19088.1"/>
    <property type="molecule type" value="Genomic_DNA"/>
</dbReference>
<feature type="transmembrane region" description="Helical" evidence="7">
    <location>
        <begin position="145"/>
        <end position="165"/>
    </location>
</feature>
<gene>
    <name evidence="9" type="ORF">MNBD_NITROSPINAE02-1315</name>
</gene>
<sequence>MEGVTWVSIIFIALSYFVFLVFIIGFLRKIYIFASTPAPLKIPVTPAPVTRKGVVLRMAGEVLLFTSLFKGNKWTWLGGYVFHATLALALARHLRYFLEPVPALVILAGPPGVWAGVILIMAAGYLFVRRIAVDRVRYISTGADYLALALIALIAWTGLMMKFVMRVDVLSVKAFMMGLVTFSPVNMPADPVFIAHLTLVLILLVYLPFSKLMHMGGLFFSPTRYQVDDSREQRHVNPWRS</sequence>
<feature type="transmembrane region" description="Helical" evidence="7">
    <location>
        <begin position="74"/>
        <end position="93"/>
    </location>
</feature>
<organism evidence="9">
    <name type="scientific">hydrothermal vent metagenome</name>
    <dbReference type="NCBI Taxonomy" id="652676"/>
    <lineage>
        <taxon>unclassified sequences</taxon>
        <taxon>metagenomes</taxon>
        <taxon>ecological metagenomes</taxon>
    </lineage>
</organism>
<keyword evidence="4 7" id="KW-1133">Transmembrane helix</keyword>
<name>A0A3B1C5G1_9ZZZZ</name>
<dbReference type="GO" id="GO:0005886">
    <property type="term" value="C:plasma membrane"/>
    <property type="evidence" value="ECO:0007669"/>
    <property type="project" value="UniProtKB-SubCell"/>
</dbReference>
<evidence type="ECO:0000256" key="5">
    <source>
        <dbReference type="ARBA" id="ARBA00023002"/>
    </source>
</evidence>
<dbReference type="Gene3D" id="1.20.950.20">
    <property type="entry name" value="Transmembrane di-heme cytochromes, Chain C"/>
    <property type="match status" value="1"/>
</dbReference>
<comment type="subcellular location">
    <subcellularLocation>
        <location evidence="1">Cell membrane</location>
        <topology evidence="1">Multi-pass membrane protein</topology>
    </subcellularLocation>
</comment>
<feature type="domain" description="NarG-like" evidence="8">
    <location>
        <begin position="105"/>
        <end position="225"/>
    </location>
</feature>
<evidence type="ECO:0000256" key="2">
    <source>
        <dbReference type="ARBA" id="ARBA00022475"/>
    </source>
</evidence>
<protein>
    <submittedName>
        <fullName evidence="9">Sulfite reduction-associated complex DsrMKJOP protein DsrM (= HmeC)</fullName>
    </submittedName>
</protein>
<dbReference type="InterPro" id="IPR023234">
    <property type="entry name" value="NarG-like_domain"/>
</dbReference>
<reference evidence="9" key="1">
    <citation type="submission" date="2018-06" db="EMBL/GenBank/DDBJ databases">
        <authorList>
            <person name="Zhirakovskaya E."/>
        </authorList>
    </citation>
    <scope>NUCLEOTIDE SEQUENCE</scope>
</reference>
<dbReference type="GO" id="GO:0016491">
    <property type="term" value="F:oxidoreductase activity"/>
    <property type="evidence" value="ECO:0007669"/>
    <property type="project" value="UniProtKB-KW"/>
</dbReference>
<keyword evidence="6 7" id="KW-0472">Membrane</keyword>
<evidence type="ECO:0000256" key="6">
    <source>
        <dbReference type="ARBA" id="ARBA00023136"/>
    </source>
</evidence>
<feature type="transmembrane region" description="Helical" evidence="7">
    <location>
        <begin position="185"/>
        <end position="207"/>
    </location>
</feature>
<keyword evidence="3 7" id="KW-0812">Transmembrane</keyword>
<evidence type="ECO:0000256" key="7">
    <source>
        <dbReference type="SAM" id="Phobius"/>
    </source>
</evidence>
<proteinExistence type="predicted"/>
<dbReference type="InterPro" id="IPR036197">
    <property type="entry name" value="NarG-like_sf"/>
</dbReference>